<reference evidence="2" key="1">
    <citation type="submission" date="2017-09" db="EMBL/GenBank/DDBJ databases">
        <title>Depth-based differentiation of microbial function through sediment-hosted aquifers and enrichment of novel symbionts in the deep terrestrial subsurface.</title>
        <authorList>
            <person name="Probst A.J."/>
            <person name="Ladd B."/>
            <person name="Jarett J.K."/>
            <person name="Geller-Mcgrath D.E."/>
            <person name="Sieber C.M.K."/>
            <person name="Emerson J.B."/>
            <person name="Anantharaman K."/>
            <person name="Thomas B.C."/>
            <person name="Malmstrom R."/>
            <person name="Stieglmeier M."/>
            <person name="Klingl A."/>
            <person name="Woyke T."/>
            <person name="Ryan C.M."/>
            <person name="Banfield J.F."/>
        </authorList>
    </citation>
    <scope>NUCLEOTIDE SEQUENCE [LARGE SCALE GENOMIC DNA]</scope>
</reference>
<proteinExistence type="predicted"/>
<name>A0A2H0UGF0_9BACT</name>
<dbReference type="EMBL" id="PFBH01000001">
    <property type="protein sequence ID" value="PIR85479.1"/>
    <property type="molecule type" value="Genomic_DNA"/>
</dbReference>
<accession>A0A2H0UGF0</accession>
<dbReference type="AlphaFoldDB" id="A0A2H0UGF0"/>
<gene>
    <name evidence="1" type="ORF">COU15_00075</name>
</gene>
<organism evidence="1 2">
    <name type="scientific">Candidatus Kaiserbacteria bacterium CG10_big_fil_rev_8_21_14_0_10_45_20</name>
    <dbReference type="NCBI Taxonomy" id="1974607"/>
    <lineage>
        <taxon>Bacteria</taxon>
        <taxon>Candidatus Kaiseribacteriota</taxon>
    </lineage>
</organism>
<dbReference type="Proteomes" id="UP000229315">
    <property type="component" value="Unassembled WGS sequence"/>
</dbReference>
<sequence length="93" mass="11020">MNRNRNEQPYANDNDIESTRIYFTSVYFDGENPYAVFNGETWNVKIDNEGNPITRKSPRRGMEENPLIKIYQGSKTRWVHWRNKSTAVLRVSH</sequence>
<comment type="caution">
    <text evidence="1">The sequence shown here is derived from an EMBL/GenBank/DDBJ whole genome shotgun (WGS) entry which is preliminary data.</text>
</comment>
<evidence type="ECO:0000313" key="2">
    <source>
        <dbReference type="Proteomes" id="UP000229315"/>
    </source>
</evidence>
<evidence type="ECO:0000313" key="1">
    <source>
        <dbReference type="EMBL" id="PIR85479.1"/>
    </source>
</evidence>
<protein>
    <submittedName>
        <fullName evidence="1">Uncharacterized protein</fullName>
    </submittedName>
</protein>